<keyword evidence="2" id="KW-1185">Reference proteome</keyword>
<gene>
    <name evidence="1" type="ORF">DHETER_LOCUS11247</name>
</gene>
<name>A0ACA9P4X4_9GLOM</name>
<dbReference type="EMBL" id="CAJVPU010024065">
    <property type="protein sequence ID" value="CAG8690902.1"/>
    <property type="molecule type" value="Genomic_DNA"/>
</dbReference>
<evidence type="ECO:0000313" key="1">
    <source>
        <dbReference type="EMBL" id="CAG8690902.1"/>
    </source>
</evidence>
<evidence type="ECO:0000313" key="2">
    <source>
        <dbReference type="Proteomes" id="UP000789702"/>
    </source>
</evidence>
<proteinExistence type="predicted"/>
<sequence length="53" mass="6456">MGRLSKRRLHSKKAAQKSLESRRKSRIYKQYFSKVDEQQLNSTCEMIEKLYYN</sequence>
<accession>A0ACA9P4X4</accession>
<protein>
    <submittedName>
        <fullName evidence="1">4897_t:CDS:1</fullName>
    </submittedName>
</protein>
<reference evidence="1" key="1">
    <citation type="submission" date="2021-06" db="EMBL/GenBank/DDBJ databases">
        <authorList>
            <person name="Kallberg Y."/>
            <person name="Tangrot J."/>
            <person name="Rosling A."/>
        </authorList>
    </citation>
    <scope>NUCLEOTIDE SEQUENCE</scope>
    <source>
        <strain evidence="1">IL203A</strain>
    </source>
</reference>
<organism evidence="1 2">
    <name type="scientific">Dentiscutata heterogama</name>
    <dbReference type="NCBI Taxonomy" id="1316150"/>
    <lineage>
        <taxon>Eukaryota</taxon>
        <taxon>Fungi</taxon>
        <taxon>Fungi incertae sedis</taxon>
        <taxon>Mucoromycota</taxon>
        <taxon>Glomeromycotina</taxon>
        <taxon>Glomeromycetes</taxon>
        <taxon>Diversisporales</taxon>
        <taxon>Gigasporaceae</taxon>
        <taxon>Dentiscutata</taxon>
    </lineage>
</organism>
<dbReference type="Proteomes" id="UP000789702">
    <property type="component" value="Unassembled WGS sequence"/>
</dbReference>
<feature type="non-terminal residue" evidence="1">
    <location>
        <position position="1"/>
    </location>
</feature>
<comment type="caution">
    <text evidence="1">The sequence shown here is derived from an EMBL/GenBank/DDBJ whole genome shotgun (WGS) entry which is preliminary data.</text>
</comment>
<feature type="non-terminal residue" evidence="1">
    <location>
        <position position="53"/>
    </location>
</feature>